<keyword evidence="4 6" id="KW-0732">Signal</keyword>
<organism evidence="7 8">
    <name type="scientific">Banduia mediterranea</name>
    <dbReference type="NCBI Taxonomy" id="3075609"/>
    <lineage>
        <taxon>Bacteria</taxon>
        <taxon>Pseudomonadati</taxon>
        <taxon>Pseudomonadota</taxon>
        <taxon>Gammaproteobacteria</taxon>
        <taxon>Nevskiales</taxon>
        <taxon>Algiphilaceae</taxon>
        <taxon>Banduia</taxon>
    </lineage>
</organism>
<feature type="chain" id="PRO_5044989525" description="Dipeptidyl-peptidase" evidence="6">
    <location>
        <begin position="27"/>
        <end position="693"/>
    </location>
</feature>
<feature type="signal peptide" evidence="6">
    <location>
        <begin position="1"/>
        <end position="26"/>
    </location>
</feature>
<proteinExistence type="inferred from homology"/>
<dbReference type="EMBL" id="JAVRIC010000013">
    <property type="protein sequence ID" value="MDT0497746.1"/>
    <property type="molecule type" value="Genomic_DNA"/>
</dbReference>
<dbReference type="PANTHER" id="PTHR38469:SF1">
    <property type="entry name" value="PERIPLASMIC PEPTIDASE SUBFAMILY S1B"/>
    <property type="match status" value="1"/>
</dbReference>
<evidence type="ECO:0000313" key="8">
    <source>
        <dbReference type="Proteomes" id="UP001254608"/>
    </source>
</evidence>
<keyword evidence="6" id="KW-0720">Serine protease</keyword>
<keyword evidence="2 6" id="KW-0031">Aminopeptidase</keyword>
<evidence type="ECO:0000256" key="3">
    <source>
        <dbReference type="ARBA" id="ARBA00022670"/>
    </source>
</evidence>
<dbReference type="Pfam" id="PF10459">
    <property type="entry name" value="Peptidase_S46"/>
    <property type="match status" value="1"/>
</dbReference>
<dbReference type="InterPro" id="IPR043504">
    <property type="entry name" value="Peptidase_S1_PA_chymotrypsin"/>
</dbReference>
<evidence type="ECO:0000256" key="4">
    <source>
        <dbReference type="ARBA" id="ARBA00022729"/>
    </source>
</evidence>
<dbReference type="InterPro" id="IPR019500">
    <property type="entry name" value="Pep_S46"/>
</dbReference>
<comment type="function">
    <text evidence="6">Catalyzes the removal of dipeptides from the N-terminus of oligopeptides.</text>
</comment>
<protein>
    <recommendedName>
        <fullName evidence="6">Dipeptidyl-peptidase</fullName>
        <ecNumber evidence="6">3.4.14.-</ecNumber>
    </recommendedName>
</protein>
<evidence type="ECO:0000313" key="7">
    <source>
        <dbReference type="EMBL" id="MDT0497746.1"/>
    </source>
</evidence>
<keyword evidence="8" id="KW-1185">Reference proteome</keyword>
<sequence>MRLLKPLCLFLITLAVLPAAMPIASAAEGMWTLDQLPKDAMQQGYGFTPDASFVDQVMKSSVRLAGGCSGSFVSPNGLVLTNYHCVARCVSQLSSADADLMSSGLVADTPEQEMTCPNIELNRLERITDVTERIAKATQGLSGQAYADAKTAARSSIESECVGSEGAIRRCDVVELYRGGVEQLYQYTRFQDVRLAFAPEYATAFFGGDPDNFNFPRYNLDMALLRAYRDGKPAEVEQFLPIKPEGAQPGELVMVTGHPGSTQRLMTVAQLETQRDASLISYLLYLAELRGLLSRYEDEGEEQARIAQADLLFAENRFKSGEGKLQALLNPAVFDLKRRQEAELREFVRADPQRQASYGKAWDAIARAQQAYRKIATRYNYIEGARGFMSDYFRTARTLVRGAEERGKPDSERLGEFNEAGLPRLQQLLFAKTPIYPEYEKLKLGFSLEKLREKLGADDPFVKLVLGKESPQALAARIIDGTTLGDIEVRRALWKGGATAVAQSKDPMIQLVRAIDPLARELRARYEGEVEAVVDKNQALIAQARFAQRGTDAYPDATFTLRLSYGEVAGWDENGEPVAPFTDIAGLYARATGFEPYLLPPSWLDAKSQLSLETPLNFVASLDIIGGNSGSPIINRSAEVVGLVFDGNIHSLGGAYWYDERSNRAIGVHSASLIEAMKTIYGATSLVDELLAR</sequence>
<evidence type="ECO:0000256" key="6">
    <source>
        <dbReference type="RuleBase" id="RU366067"/>
    </source>
</evidence>
<evidence type="ECO:0000256" key="1">
    <source>
        <dbReference type="ARBA" id="ARBA00010491"/>
    </source>
</evidence>
<dbReference type="Gene3D" id="2.40.10.10">
    <property type="entry name" value="Trypsin-like serine proteases"/>
    <property type="match status" value="1"/>
</dbReference>
<name>A0ABU2WKD5_9GAMM</name>
<dbReference type="InterPro" id="IPR009003">
    <property type="entry name" value="Peptidase_S1_PA"/>
</dbReference>
<dbReference type="RefSeq" id="WP_311365138.1">
    <property type="nucleotide sequence ID" value="NZ_JAVRIC010000013.1"/>
</dbReference>
<reference evidence="7 8" key="1">
    <citation type="submission" date="2023-09" db="EMBL/GenBank/DDBJ databases">
        <authorList>
            <person name="Rey-Velasco X."/>
        </authorList>
    </citation>
    <scope>NUCLEOTIDE SEQUENCE [LARGE SCALE GENOMIC DNA]</scope>
    <source>
        <strain evidence="7 8">W345</strain>
    </source>
</reference>
<keyword evidence="5 6" id="KW-0378">Hydrolase</keyword>
<dbReference type="PANTHER" id="PTHR38469">
    <property type="entry name" value="PERIPLASMIC PEPTIDASE SUBFAMILY S1B"/>
    <property type="match status" value="1"/>
</dbReference>
<keyword evidence="3 6" id="KW-0645">Protease</keyword>
<gene>
    <name evidence="7" type="ORF">RM530_10270</name>
</gene>
<dbReference type="EC" id="3.4.14.-" evidence="6"/>
<comment type="caution">
    <text evidence="7">The sequence shown here is derived from an EMBL/GenBank/DDBJ whole genome shotgun (WGS) entry which is preliminary data.</text>
</comment>
<evidence type="ECO:0000256" key="5">
    <source>
        <dbReference type="ARBA" id="ARBA00022801"/>
    </source>
</evidence>
<evidence type="ECO:0000256" key="2">
    <source>
        <dbReference type="ARBA" id="ARBA00022438"/>
    </source>
</evidence>
<accession>A0ABU2WKD5</accession>
<comment type="similarity">
    <text evidence="1 6">Belongs to the peptidase S46 family.</text>
</comment>
<dbReference type="Proteomes" id="UP001254608">
    <property type="component" value="Unassembled WGS sequence"/>
</dbReference>
<dbReference type="SUPFAM" id="SSF50494">
    <property type="entry name" value="Trypsin-like serine proteases"/>
    <property type="match status" value="1"/>
</dbReference>